<reference evidence="3" key="1">
    <citation type="submission" date="2020-06" db="EMBL/GenBank/DDBJ databases">
        <title>Unique genomic features of the anaerobic methanotrophic archaea.</title>
        <authorList>
            <person name="Chadwick G.L."/>
            <person name="Skennerton C.T."/>
            <person name="Laso-Perez R."/>
            <person name="Leu A.O."/>
            <person name="Speth D.R."/>
            <person name="Yu H."/>
            <person name="Morgan-Lang C."/>
            <person name="Hatzenpichler R."/>
            <person name="Goudeau D."/>
            <person name="Malmstrom R."/>
            <person name="Brazelton W.J."/>
            <person name="Woyke T."/>
            <person name="Hallam S.J."/>
            <person name="Tyson G.W."/>
            <person name="Wegener G."/>
            <person name="Boetius A."/>
            <person name="Orphan V."/>
        </authorList>
    </citation>
    <scope>NUCLEOTIDE SEQUENCE</scope>
</reference>
<accession>A0A7G9Y8G3</accession>
<evidence type="ECO:0000259" key="2">
    <source>
        <dbReference type="Pfam" id="PF05168"/>
    </source>
</evidence>
<evidence type="ECO:0000256" key="1">
    <source>
        <dbReference type="SAM" id="MobiDB-lite"/>
    </source>
</evidence>
<evidence type="ECO:0000313" key="3">
    <source>
        <dbReference type="EMBL" id="QNO44297.1"/>
    </source>
</evidence>
<organism evidence="3">
    <name type="scientific">Candidatus Methanogaster sp. ANME-2c ERB4</name>
    <dbReference type="NCBI Taxonomy" id="2759911"/>
    <lineage>
        <taxon>Archaea</taxon>
        <taxon>Methanobacteriati</taxon>
        <taxon>Methanobacteriota</taxon>
        <taxon>Stenosarchaea group</taxon>
        <taxon>Methanomicrobia</taxon>
        <taxon>Methanosarcinales</taxon>
        <taxon>ANME-2 cluster</taxon>
        <taxon>Candidatus Methanogasteraceae</taxon>
        <taxon>Candidatus Methanogaster</taxon>
    </lineage>
</organism>
<dbReference type="AlphaFoldDB" id="A0A7G9Y8G3"/>
<dbReference type="Gene3D" id="1.20.120.330">
    <property type="entry name" value="Nucleotidyltransferases domain 2"/>
    <property type="match status" value="1"/>
</dbReference>
<sequence>MNGEIDALLKMADKSIRGSRLLFEDGLYGFAVSRSYYAMFYLATAVLLTKDGTVEKSSDIRTFHPPRPSNSPRLDIIKVHDQRIHTRFATFPQQSTNKTRKLPAHQSKIDSHC</sequence>
<gene>
    <name evidence="3" type="ORF">EMJGOPNH_00015</name>
</gene>
<dbReference type="EMBL" id="MT630948">
    <property type="protein sequence ID" value="QNO44297.1"/>
    <property type="molecule type" value="Genomic_DNA"/>
</dbReference>
<protein>
    <recommendedName>
        <fullName evidence="2">HEPN domain-containing protein</fullName>
    </recommendedName>
</protein>
<dbReference type="InterPro" id="IPR007842">
    <property type="entry name" value="HEPN_dom"/>
</dbReference>
<dbReference type="Pfam" id="PF05168">
    <property type="entry name" value="HEPN"/>
    <property type="match status" value="1"/>
</dbReference>
<feature type="region of interest" description="Disordered" evidence="1">
    <location>
        <begin position="88"/>
        <end position="113"/>
    </location>
</feature>
<name>A0A7G9Y8G3_9EURY</name>
<feature type="domain" description="HEPN" evidence="2">
    <location>
        <begin position="7"/>
        <end position="61"/>
    </location>
</feature>
<proteinExistence type="predicted"/>